<dbReference type="InterPro" id="IPR009057">
    <property type="entry name" value="Homeodomain-like_sf"/>
</dbReference>
<dbReference type="GO" id="GO:0005634">
    <property type="term" value="C:nucleus"/>
    <property type="evidence" value="ECO:0007669"/>
    <property type="project" value="UniProtKB-SubCell"/>
</dbReference>
<keyword evidence="9" id="KW-1185">Reference proteome</keyword>
<gene>
    <name evidence="8" type="ORF">CONCODRAFT_11756</name>
</gene>
<dbReference type="PANTHER" id="PTHR46123:SF4">
    <property type="entry name" value="MIX-TYPE HOMEOBOX GENE 1-RELATED"/>
    <property type="match status" value="1"/>
</dbReference>
<proteinExistence type="predicted"/>
<name>A0A137NUR7_CONC2</name>
<dbReference type="SMART" id="SM00389">
    <property type="entry name" value="HOX"/>
    <property type="match status" value="1"/>
</dbReference>
<dbReference type="STRING" id="796925.A0A137NUR7"/>
<organism evidence="8 9">
    <name type="scientific">Conidiobolus coronatus (strain ATCC 28846 / CBS 209.66 / NRRL 28638)</name>
    <name type="common">Delacroixia coronata</name>
    <dbReference type="NCBI Taxonomy" id="796925"/>
    <lineage>
        <taxon>Eukaryota</taxon>
        <taxon>Fungi</taxon>
        <taxon>Fungi incertae sedis</taxon>
        <taxon>Zoopagomycota</taxon>
        <taxon>Entomophthoromycotina</taxon>
        <taxon>Entomophthoromycetes</taxon>
        <taxon>Entomophthorales</taxon>
        <taxon>Ancylistaceae</taxon>
        <taxon>Conidiobolus</taxon>
    </lineage>
</organism>
<evidence type="ECO:0000256" key="5">
    <source>
        <dbReference type="PROSITE-ProRule" id="PRU00108"/>
    </source>
</evidence>
<evidence type="ECO:0000313" key="9">
    <source>
        <dbReference type="Proteomes" id="UP000070444"/>
    </source>
</evidence>
<evidence type="ECO:0000256" key="1">
    <source>
        <dbReference type="ARBA" id="ARBA00004123"/>
    </source>
</evidence>
<dbReference type="Gene3D" id="1.10.10.60">
    <property type="entry name" value="Homeodomain-like"/>
    <property type="match status" value="1"/>
</dbReference>
<feature type="DNA-binding region" description="Homeobox" evidence="5">
    <location>
        <begin position="120"/>
        <end position="179"/>
    </location>
</feature>
<comment type="subcellular location">
    <subcellularLocation>
        <location evidence="1 5 6">Nucleus</location>
    </subcellularLocation>
</comment>
<dbReference type="Proteomes" id="UP000070444">
    <property type="component" value="Unassembled WGS sequence"/>
</dbReference>
<keyword evidence="3 5" id="KW-0371">Homeobox</keyword>
<dbReference type="Pfam" id="PF00046">
    <property type="entry name" value="Homeodomain"/>
    <property type="match status" value="1"/>
</dbReference>
<reference evidence="8 9" key="1">
    <citation type="journal article" date="2015" name="Genome Biol. Evol.">
        <title>Phylogenomic analyses indicate that early fungi evolved digesting cell walls of algal ancestors of land plants.</title>
        <authorList>
            <person name="Chang Y."/>
            <person name="Wang S."/>
            <person name="Sekimoto S."/>
            <person name="Aerts A.L."/>
            <person name="Choi C."/>
            <person name="Clum A."/>
            <person name="LaButti K.M."/>
            <person name="Lindquist E.A."/>
            <person name="Yee Ngan C."/>
            <person name="Ohm R.A."/>
            <person name="Salamov A.A."/>
            <person name="Grigoriev I.V."/>
            <person name="Spatafora J.W."/>
            <person name="Berbee M.L."/>
        </authorList>
    </citation>
    <scope>NUCLEOTIDE SEQUENCE [LARGE SCALE GENOMIC DNA]</scope>
    <source>
        <strain evidence="8 9">NRRL 28638</strain>
    </source>
</reference>
<evidence type="ECO:0000256" key="3">
    <source>
        <dbReference type="ARBA" id="ARBA00023155"/>
    </source>
</evidence>
<dbReference type="GO" id="GO:0000977">
    <property type="term" value="F:RNA polymerase II transcription regulatory region sequence-specific DNA binding"/>
    <property type="evidence" value="ECO:0007669"/>
    <property type="project" value="TreeGrafter"/>
</dbReference>
<feature type="domain" description="Homeobox" evidence="7">
    <location>
        <begin position="118"/>
        <end position="178"/>
    </location>
</feature>
<evidence type="ECO:0000256" key="6">
    <source>
        <dbReference type="RuleBase" id="RU000682"/>
    </source>
</evidence>
<evidence type="ECO:0000259" key="7">
    <source>
        <dbReference type="PROSITE" id="PS50071"/>
    </source>
</evidence>
<accession>A0A137NUR7</accession>
<dbReference type="SUPFAM" id="SSF46689">
    <property type="entry name" value="Homeodomain-like"/>
    <property type="match status" value="1"/>
</dbReference>
<dbReference type="CDD" id="cd00086">
    <property type="entry name" value="homeodomain"/>
    <property type="match status" value="1"/>
</dbReference>
<evidence type="ECO:0000256" key="2">
    <source>
        <dbReference type="ARBA" id="ARBA00023125"/>
    </source>
</evidence>
<dbReference type="PROSITE" id="PS00027">
    <property type="entry name" value="HOMEOBOX_1"/>
    <property type="match status" value="1"/>
</dbReference>
<sequence>MKLSFITHEEAKPINSESKEKTFNQTLKLAPILPHLQRIKQRESSLPSLRKLKIYEMGQFYAYAKHKMALPSPINSNFESSSSCSSSPEIKTIEIKYDNSRYKPHRSCTPEGLPHISRLSLSKRTSISKQQTSILNEYYNLNHYPNQDEKLKLAKLLKLSERTIQIWFQNRRQNRKTKYSFLRD</sequence>
<dbReference type="OrthoDB" id="6159439at2759"/>
<dbReference type="InterPro" id="IPR017970">
    <property type="entry name" value="Homeobox_CS"/>
</dbReference>
<evidence type="ECO:0000256" key="4">
    <source>
        <dbReference type="ARBA" id="ARBA00023242"/>
    </source>
</evidence>
<dbReference type="AlphaFoldDB" id="A0A137NUR7"/>
<dbReference type="PROSITE" id="PS50071">
    <property type="entry name" value="HOMEOBOX_2"/>
    <property type="match status" value="1"/>
</dbReference>
<dbReference type="InterPro" id="IPR001356">
    <property type="entry name" value="HD"/>
</dbReference>
<dbReference type="GO" id="GO:0000981">
    <property type="term" value="F:DNA-binding transcription factor activity, RNA polymerase II-specific"/>
    <property type="evidence" value="ECO:0007669"/>
    <property type="project" value="InterPro"/>
</dbReference>
<keyword evidence="2 5" id="KW-0238">DNA-binding</keyword>
<dbReference type="InterPro" id="IPR051306">
    <property type="entry name" value="Homeobox_regulator"/>
</dbReference>
<dbReference type="PANTHER" id="PTHR46123">
    <property type="entry name" value="MIX-TYPE HOMEOBOX GENE 1-RELATED"/>
    <property type="match status" value="1"/>
</dbReference>
<dbReference type="EMBL" id="KQ964729">
    <property type="protein sequence ID" value="KXN66411.1"/>
    <property type="molecule type" value="Genomic_DNA"/>
</dbReference>
<evidence type="ECO:0000313" key="8">
    <source>
        <dbReference type="EMBL" id="KXN66411.1"/>
    </source>
</evidence>
<protein>
    <recommendedName>
        <fullName evidence="7">Homeobox domain-containing protein</fullName>
    </recommendedName>
</protein>
<keyword evidence="4 5" id="KW-0539">Nucleus</keyword>